<dbReference type="InParanoid" id="A0A067P754"/>
<accession>A0A067P754</accession>
<dbReference type="EMBL" id="KL198005">
    <property type="protein sequence ID" value="KDQ31726.1"/>
    <property type="molecule type" value="Genomic_DNA"/>
</dbReference>
<evidence type="ECO:0000313" key="2">
    <source>
        <dbReference type="EMBL" id="KDQ31726.1"/>
    </source>
</evidence>
<dbReference type="HOGENOM" id="CLU_1090382_0_0_1"/>
<evidence type="ECO:0000313" key="3">
    <source>
        <dbReference type="Proteomes" id="UP000027073"/>
    </source>
</evidence>
<dbReference type="Proteomes" id="UP000027073">
    <property type="component" value="Unassembled WGS sequence"/>
</dbReference>
<feature type="region of interest" description="Disordered" evidence="1">
    <location>
        <begin position="51"/>
        <end position="76"/>
    </location>
</feature>
<dbReference type="AlphaFoldDB" id="A0A067P754"/>
<proteinExistence type="predicted"/>
<reference evidence="3" key="1">
    <citation type="journal article" date="2014" name="Proc. Natl. Acad. Sci. U.S.A.">
        <title>Extensive sampling of basidiomycete genomes demonstrates inadequacy of the white-rot/brown-rot paradigm for wood decay fungi.</title>
        <authorList>
            <person name="Riley R."/>
            <person name="Salamov A.A."/>
            <person name="Brown D.W."/>
            <person name="Nagy L.G."/>
            <person name="Floudas D."/>
            <person name="Held B.W."/>
            <person name="Levasseur A."/>
            <person name="Lombard V."/>
            <person name="Morin E."/>
            <person name="Otillar R."/>
            <person name="Lindquist E.A."/>
            <person name="Sun H."/>
            <person name="LaButti K.M."/>
            <person name="Schmutz J."/>
            <person name="Jabbour D."/>
            <person name="Luo H."/>
            <person name="Baker S.E."/>
            <person name="Pisabarro A.G."/>
            <person name="Walton J.D."/>
            <person name="Blanchette R.A."/>
            <person name="Henrissat B."/>
            <person name="Martin F."/>
            <person name="Cullen D."/>
            <person name="Hibbett D.S."/>
            <person name="Grigoriev I.V."/>
        </authorList>
    </citation>
    <scope>NUCLEOTIDE SEQUENCE [LARGE SCALE GENOMIC DNA]</scope>
    <source>
        <strain evidence="3">PC15</strain>
    </source>
</reference>
<dbReference type="VEuPathDB" id="FungiDB:PLEOSDRAFT_153944"/>
<gene>
    <name evidence="2" type="ORF">PLEOSDRAFT_153944</name>
</gene>
<evidence type="ECO:0000256" key="1">
    <source>
        <dbReference type="SAM" id="MobiDB-lite"/>
    </source>
</evidence>
<organism evidence="2 3">
    <name type="scientific">Pleurotus ostreatus (strain PC15)</name>
    <name type="common">Oyster mushroom</name>
    <dbReference type="NCBI Taxonomy" id="1137138"/>
    <lineage>
        <taxon>Eukaryota</taxon>
        <taxon>Fungi</taxon>
        <taxon>Dikarya</taxon>
        <taxon>Basidiomycota</taxon>
        <taxon>Agaricomycotina</taxon>
        <taxon>Agaricomycetes</taxon>
        <taxon>Agaricomycetidae</taxon>
        <taxon>Agaricales</taxon>
        <taxon>Pleurotineae</taxon>
        <taxon>Pleurotaceae</taxon>
        <taxon>Pleurotus</taxon>
    </lineage>
</organism>
<protein>
    <submittedName>
        <fullName evidence="2">Uncharacterized protein</fullName>
    </submittedName>
</protein>
<name>A0A067P754_PLEO1</name>
<sequence>MSLSHRRRIPLAARYNEDSDASMTAGQADRNKNLICALPKDILTRENPRTRDISPQIHSTPRREAKVGRSVNTGPVEQGDTRLYGTIVVSGNEHDMRFVKSGGRKFAHGHALPQQRRHGFPPKHVVSVLKELYRIRFLCLTLRTSDFNKSWTIKALSSTRAPIIRALHLRLTIRANMKGTTDESVDGSTSNATKERIDVSTGALLPRTLFRGDGRELKELVLRGVPVRWNDLTTLALHNKTASTILMSSQNYSIP</sequence>